<dbReference type="EMBL" id="JOKM01000062">
    <property type="protein sequence ID" value="KGB23239.1"/>
    <property type="molecule type" value="Genomic_DNA"/>
</dbReference>
<dbReference type="RefSeq" id="WP_304651026.1">
    <property type="nucleotide sequence ID" value="NZ_JAUYUW010000001.1"/>
</dbReference>
<reference evidence="1 2" key="1">
    <citation type="submission" date="2014-06" db="EMBL/GenBank/DDBJ databases">
        <title>Functional and comparative genomic analyses of the Drosophila gut microbiota identify candidate symbiosis factors.</title>
        <authorList>
            <person name="Newell P.D."/>
            <person name="Chaston J.M."/>
            <person name="Douglas A.E."/>
        </authorList>
    </citation>
    <scope>NUCLEOTIDE SEQUENCE [LARGE SCALE GENOMIC DNA]</scope>
    <source>
        <strain evidence="1 2">DmCS_006</strain>
    </source>
</reference>
<accession>A0A094YRM7</accession>
<dbReference type="PATRIC" id="fig|104102.7.peg.1655"/>
<dbReference type="AlphaFoldDB" id="A0A094YRM7"/>
<name>A0A094YRM7_9PROT</name>
<evidence type="ECO:0000313" key="1">
    <source>
        <dbReference type="EMBL" id="KGB23239.1"/>
    </source>
</evidence>
<organism evidence="1 2">
    <name type="scientific">Acetobacter tropicalis</name>
    <dbReference type="NCBI Taxonomy" id="104102"/>
    <lineage>
        <taxon>Bacteria</taxon>
        <taxon>Pseudomonadati</taxon>
        <taxon>Pseudomonadota</taxon>
        <taxon>Alphaproteobacteria</taxon>
        <taxon>Acetobacterales</taxon>
        <taxon>Acetobacteraceae</taxon>
        <taxon>Acetobacter</taxon>
    </lineage>
</organism>
<keyword evidence="2" id="KW-1185">Reference proteome</keyword>
<dbReference type="Proteomes" id="UP000029448">
    <property type="component" value="Unassembled WGS sequence"/>
</dbReference>
<evidence type="ECO:0000313" key="2">
    <source>
        <dbReference type="Proteomes" id="UP000029448"/>
    </source>
</evidence>
<sequence>MVPQTSPGFHFGQDMLNGNGLAIAPPVLRETMGVTPLSLKWLGNAMLPP</sequence>
<dbReference type="GeneID" id="89477628"/>
<comment type="caution">
    <text evidence="1">The sequence shown here is derived from an EMBL/GenBank/DDBJ whole genome shotgun (WGS) entry which is preliminary data.</text>
</comment>
<gene>
    <name evidence="1" type="ORF">AtDm6_1674</name>
</gene>
<protein>
    <submittedName>
        <fullName evidence="1">Uncharacterized protein</fullName>
    </submittedName>
</protein>
<proteinExistence type="predicted"/>